<evidence type="ECO:0000256" key="13">
    <source>
        <dbReference type="SAM" id="SignalP"/>
    </source>
</evidence>
<evidence type="ECO:0000256" key="10">
    <source>
        <dbReference type="ARBA" id="ARBA00023136"/>
    </source>
</evidence>
<keyword evidence="8 11" id="KW-0408">Iron</keyword>
<dbReference type="InterPro" id="IPR017972">
    <property type="entry name" value="Cyt_P450_CS"/>
</dbReference>
<evidence type="ECO:0000256" key="5">
    <source>
        <dbReference type="ARBA" id="ARBA00022723"/>
    </source>
</evidence>
<evidence type="ECO:0000256" key="4">
    <source>
        <dbReference type="ARBA" id="ARBA00022692"/>
    </source>
</evidence>
<comment type="cofactor">
    <cofactor evidence="11">
        <name>heme</name>
        <dbReference type="ChEBI" id="CHEBI:30413"/>
    </cofactor>
</comment>
<keyword evidence="6" id="KW-1133">Transmembrane helix</keyword>
<evidence type="ECO:0000313" key="15">
    <source>
        <dbReference type="Proteomes" id="UP000825729"/>
    </source>
</evidence>
<proteinExistence type="inferred from homology"/>
<dbReference type="AlphaFoldDB" id="A0AAV7EJT8"/>
<evidence type="ECO:0000256" key="11">
    <source>
        <dbReference type="PIRSR" id="PIRSR602401-1"/>
    </source>
</evidence>
<organism evidence="14 15">
    <name type="scientific">Aristolochia fimbriata</name>
    <name type="common">White veined hardy Dutchman's pipe vine</name>
    <dbReference type="NCBI Taxonomy" id="158543"/>
    <lineage>
        <taxon>Eukaryota</taxon>
        <taxon>Viridiplantae</taxon>
        <taxon>Streptophyta</taxon>
        <taxon>Embryophyta</taxon>
        <taxon>Tracheophyta</taxon>
        <taxon>Spermatophyta</taxon>
        <taxon>Magnoliopsida</taxon>
        <taxon>Magnoliidae</taxon>
        <taxon>Piperales</taxon>
        <taxon>Aristolochiaceae</taxon>
        <taxon>Aristolochia</taxon>
    </lineage>
</organism>
<dbReference type="SUPFAM" id="SSF48264">
    <property type="entry name" value="Cytochrome P450"/>
    <property type="match status" value="1"/>
</dbReference>
<evidence type="ECO:0000256" key="12">
    <source>
        <dbReference type="RuleBase" id="RU000461"/>
    </source>
</evidence>
<keyword evidence="9 12" id="KW-0503">Monooxygenase</keyword>
<dbReference type="FunFam" id="1.10.630.10:FF:000029">
    <property type="entry name" value="Cytochrome P450 734A1"/>
    <property type="match status" value="1"/>
</dbReference>
<dbReference type="PRINTS" id="PR00463">
    <property type="entry name" value="EP450I"/>
</dbReference>
<keyword evidence="10" id="KW-0472">Membrane</keyword>
<evidence type="ECO:0008006" key="16">
    <source>
        <dbReference type="Google" id="ProtNLM"/>
    </source>
</evidence>
<dbReference type="PANTHER" id="PTHR24282:SF255">
    <property type="entry name" value="CYTOCHROME P450 72A11-RELATED"/>
    <property type="match status" value="1"/>
</dbReference>
<dbReference type="GO" id="GO:0005506">
    <property type="term" value="F:iron ion binding"/>
    <property type="evidence" value="ECO:0007669"/>
    <property type="project" value="InterPro"/>
</dbReference>
<keyword evidence="3 11" id="KW-0349">Heme</keyword>
<evidence type="ECO:0000256" key="2">
    <source>
        <dbReference type="ARBA" id="ARBA00010617"/>
    </source>
</evidence>
<dbReference type="GO" id="GO:0016705">
    <property type="term" value="F:oxidoreductase activity, acting on paired donors, with incorporation or reduction of molecular oxygen"/>
    <property type="evidence" value="ECO:0007669"/>
    <property type="project" value="InterPro"/>
</dbReference>
<dbReference type="InterPro" id="IPR036396">
    <property type="entry name" value="Cyt_P450_sf"/>
</dbReference>
<dbReference type="Gene3D" id="1.10.630.10">
    <property type="entry name" value="Cytochrome P450"/>
    <property type="match status" value="1"/>
</dbReference>
<protein>
    <recommendedName>
        <fullName evidence="16">Cytochrome P450</fullName>
    </recommendedName>
</protein>
<feature type="chain" id="PRO_5043775972" description="Cytochrome P450" evidence="13">
    <location>
        <begin position="19"/>
        <end position="520"/>
    </location>
</feature>
<comment type="similarity">
    <text evidence="2 12">Belongs to the cytochrome P450 family.</text>
</comment>
<keyword evidence="13" id="KW-0732">Signal</keyword>
<evidence type="ECO:0000256" key="3">
    <source>
        <dbReference type="ARBA" id="ARBA00022617"/>
    </source>
</evidence>
<dbReference type="InterPro" id="IPR050665">
    <property type="entry name" value="Cytochrome_P450_Monooxygen"/>
</dbReference>
<evidence type="ECO:0000256" key="8">
    <source>
        <dbReference type="ARBA" id="ARBA00023004"/>
    </source>
</evidence>
<gene>
    <name evidence="14" type="ORF">H6P81_014090</name>
</gene>
<evidence type="ECO:0000313" key="14">
    <source>
        <dbReference type="EMBL" id="KAG9447962.1"/>
    </source>
</evidence>
<keyword evidence="5 11" id="KW-0479">Metal-binding</keyword>
<dbReference type="PROSITE" id="PS00086">
    <property type="entry name" value="CYTOCHROME_P450"/>
    <property type="match status" value="1"/>
</dbReference>
<dbReference type="Pfam" id="PF00067">
    <property type="entry name" value="p450"/>
    <property type="match status" value="1"/>
</dbReference>
<dbReference type="PRINTS" id="PR00385">
    <property type="entry name" value="P450"/>
</dbReference>
<dbReference type="Proteomes" id="UP000825729">
    <property type="component" value="Unassembled WGS sequence"/>
</dbReference>
<feature type="binding site" description="axial binding residue" evidence="11">
    <location>
        <position position="468"/>
    </location>
    <ligand>
        <name>heme</name>
        <dbReference type="ChEBI" id="CHEBI:30413"/>
    </ligand>
    <ligandPart>
        <name>Fe</name>
        <dbReference type="ChEBI" id="CHEBI:18248"/>
    </ligandPart>
</feature>
<comment type="subcellular location">
    <subcellularLocation>
        <location evidence="1">Membrane</location>
    </subcellularLocation>
</comment>
<evidence type="ECO:0000256" key="1">
    <source>
        <dbReference type="ARBA" id="ARBA00004370"/>
    </source>
</evidence>
<feature type="signal peptide" evidence="13">
    <location>
        <begin position="1"/>
        <end position="18"/>
    </location>
</feature>
<keyword evidence="7 12" id="KW-0560">Oxidoreductase</keyword>
<dbReference type="GO" id="GO:0020037">
    <property type="term" value="F:heme binding"/>
    <property type="evidence" value="ECO:0007669"/>
    <property type="project" value="InterPro"/>
</dbReference>
<accession>A0AAV7EJT8</accession>
<evidence type="ECO:0000256" key="7">
    <source>
        <dbReference type="ARBA" id="ARBA00023002"/>
    </source>
</evidence>
<name>A0AAV7EJT8_ARIFI</name>
<dbReference type="PANTHER" id="PTHR24282">
    <property type="entry name" value="CYTOCHROME P450 FAMILY MEMBER"/>
    <property type="match status" value="1"/>
</dbReference>
<keyword evidence="4" id="KW-0812">Transmembrane</keyword>
<dbReference type="GO" id="GO:0004497">
    <property type="term" value="F:monooxygenase activity"/>
    <property type="evidence" value="ECO:0007669"/>
    <property type="project" value="UniProtKB-KW"/>
</dbReference>
<dbReference type="EMBL" id="JAINDJ010000005">
    <property type="protein sequence ID" value="KAG9447962.1"/>
    <property type="molecule type" value="Genomic_DNA"/>
</dbReference>
<dbReference type="InterPro" id="IPR002401">
    <property type="entry name" value="Cyt_P450_E_grp-I"/>
</dbReference>
<comment type="caution">
    <text evidence="14">The sequence shown here is derived from an EMBL/GenBank/DDBJ whole genome shotgun (WGS) entry which is preliminary data.</text>
</comment>
<evidence type="ECO:0000256" key="9">
    <source>
        <dbReference type="ARBA" id="ARBA00023033"/>
    </source>
</evidence>
<sequence>MGGFLFLLLVLLLSSCAALGIGWVLILLNDYWWRPKKLERWLKQQGIVGPPYKFLTGNLKENFEMLKEARSKPMKLSHRIVPRVFPFIHQTVKHYGKTSVTWFGRNPRVTIMEPDLVREVLSNKFGHFQKPRGNALLKQLVPGLADHEGEKWAKHRRIINPAFHVEKLKRMLPSFASSCSDLMERWETLVAEGPTEVDVWPEMQRLTGDVISRTAFGSNYKEGNRIFQLQTELSELIVESIRSPQLPGVRYLPTKINRRNWEIDREVRAILTNLIKKREQKIKMGEANDDLLGLLMESNTREHSELAQRGTRGLTEGEVIEECKLFYFAGQETTSVLLTWTMVVLGMHPDWQTKGRDEVLQTFGKNKPDFDGLSHLKIVTMILYEVLRLYPPGVNIVRTPVKKIQVGSHWFIPGVHLSFPVLLIHHDRELWGEDVEEFKPERFAEGISKASKNQSAAFFPFGWGPRICVGQNFALIEAKLGLSMILQRFSFELAPTYAHAPCTAITLQPQHGAQLILQRL</sequence>
<evidence type="ECO:0000256" key="6">
    <source>
        <dbReference type="ARBA" id="ARBA00022989"/>
    </source>
</evidence>
<dbReference type="InterPro" id="IPR001128">
    <property type="entry name" value="Cyt_P450"/>
</dbReference>
<dbReference type="GO" id="GO:0016020">
    <property type="term" value="C:membrane"/>
    <property type="evidence" value="ECO:0007669"/>
    <property type="project" value="UniProtKB-SubCell"/>
</dbReference>
<keyword evidence="15" id="KW-1185">Reference proteome</keyword>
<reference evidence="14 15" key="1">
    <citation type="submission" date="2021-07" db="EMBL/GenBank/DDBJ databases">
        <title>The Aristolochia fimbriata genome: insights into angiosperm evolution, floral development and chemical biosynthesis.</title>
        <authorList>
            <person name="Jiao Y."/>
        </authorList>
    </citation>
    <scope>NUCLEOTIDE SEQUENCE [LARGE SCALE GENOMIC DNA]</scope>
    <source>
        <strain evidence="14">IBCAS-2021</strain>
        <tissue evidence="14">Leaf</tissue>
    </source>
</reference>